<keyword evidence="2" id="KW-1185">Reference proteome</keyword>
<evidence type="ECO:0000313" key="2">
    <source>
        <dbReference type="Proteomes" id="UP000095009"/>
    </source>
</evidence>
<sequence length="123" mass="13723">MHAEALGLCAVPEPFFSLDYSVWRGTNGKVYFRCNVVRLRFRNGPESSRHLVGARASDCGQGDREKYVLLIFVQRARIPCLGLVEFAIHYPANHWAGLLAVDNTKSSKSGQVLRHQSVLHLSG</sequence>
<organism evidence="1 2">
    <name type="scientific">Nadsonia fulvescens var. elongata DSM 6958</name>
    <dbReference type="NCBI Taxonomy" id="857566"/>
    <lineage>
        <taxon>Eukaryota</taxon>
        <taxon>Fungi</taxon>
        <taxon>Dikarya</taxon>
        <taxon>Ascomycota</taxon>
        <taxon>Saccharomycotina</taxon>
        <taxon>Dipodascomycetes</taxon>
        <taxon>Dipodascales</taxon>
        <taxon>Dipodascales incertae sedis</taxon>
        <taxon>Nadsonia</taxon>
    </lineage>
</organism>
<gene>
    <name evidence="1" type="ORF">NADFUDRAFT_41801</name>
</gene>
<protein>
    <submittedName>
        <fullName evidence="1">Uncharacterized protein</fullName>
    </submittedName>
</protein>
<accession>A0A1E3PLJ0</accession>
<dbReference type="Proteomes" id="UP000095009">
    <property type="component" value="Unassembled WGS sequence"/>
</dbReference>
<dbReference type="EMBL" id="KV454409">
    <property type="protein sequence ID" value="ODQ65812.1"/>
    <property type="molecule type" value="Genomic_DNA"/>
</dbReference>
<name>A0A1E3PLJ0_9ASCO</name>
<reference evidence="1 2" key="1">
    <citation type="journal article" date="2016" name="Proc. Natl. Acad. Sci. U.S.A.">
        <title>Comparative genomics of biotechnologically important yeasts.</title>
        <authorList>
            <person name="Riley R."/>
            <person name="Haridas S."/>
            <person name="Wolfe K.H."/>
            <person name="Lopes M.R."/>
            <person name="Hittinger C.T."/>
            <person name="Goeker M."/>
            <person name="Salamov A.A."/>
            <person name="Wisecaver J.H."/>
            <person name="Long T.M."/>
            <person name="Calvey C.H."/>
            <person name="Aerts A.L."/>
            <person name="Barry K.W."/>
            <person name="Choi C."/>
            <person name="Clum A."/>
            <person name="Coughlan A.Y."/>
            <person name="Deshpande S."/>
            <person name="Douglass A.P."/>
            <person name="Hanson S.J."/>
            <person name="Klenk H.-P."/>
            <person name="LaButti K.M."/>
            <person name="Lapidus A."/>
            <person name="Lindquist E.A."/>
            <person name="Lipzen A.M."/>
            <person name="Meier-Kolthoff J.P."/>
            <person name="Ohm R.A."/>
            <person name="Otillar R.P."/>
            <person name="Pangilinan J.L."/>
            <person name="Peng Y."/>
            <person name="Rokas A."/>
            <person name="Rosa C.A."/>
            <person name="Scheuner C."/>
            <person name="Sibirny A.A."/>
            <person name="Slot J.C."/>
            <person name="Stielow J.B."/>
            <person name="Sun H."/>
            <person name="Kurtzman C.P."/>
            <person name="Blackwell M."/>
            <person name="Grigoriev I.V."/>
            <person name="Jeffries T.W."/>
        </authorList>
    </citation>
    <scope>NUCLEOTIDE SEQUENCE [LARGE SCALE GENOMIC DNA]</scope>
    <source>
        <strain evidence="1 2">DSM 6958</strain>
    </source>
</reference>
<proteinExistence type="predicted"/>
<evidence type="ECO:0000313" key="1">
    <source>
        <dbReference type="EMBL" id="ODQ65812.1"/>
    </source>
</evidence>
<dbReference type="AlphaFoldDB" id="A0A1E3PLJ0"/>